<dbReference type="InterPro" id="IPR036318">
    <property type="entry name" value="FAD-bd_PCMH-like_sf"/>
</dbReference>
<gene>
    <name evidence="6" type="ORF">N7452_008041</name>
</gene>
<comment type="caution">
    <text evidence="6">The sequence shown here is derived from an EMBL/GenBank/DDBJ whole genome shotgun (WGS) entry which is preliminary data.</text>
</comment>
<evidence type="ECO:0000313" key="7">
    <source>
        <dbReference type="Proteomes" id="UP001147695"/>
    </source>
</evidence>
<dbReference type="SUPFAM" id="SSF56176">
    <property type="entry name" value="FAD-binding/transporter-associated domain-like"/>
    <property type="match status" value="1"/>
</dbReference>
<dbReference type="InterPro" id="IPR006094">
    <property type="entry name" value="Oxid_FAD_bind_N"/>
</dbReference>
<protein>
    <recommendedName>
        <fullName evidence="5">FAD-binding PCMH-type domain-containing protein</fullName>
    </recommendedName>
</protein>
<dbReference type="PANTHER" id="PTHR42973:SF53">
    <property type="entry name" value="FAD-BINDING PCMH-TYPE DOMAIN-CONTAINING PROTEIN-RELATED"/>
    <property type="match status" value="1"/>
</dbReference>
<dbReference type="PANTHER" id="PTHR42973">
    <property type="entry name" value="BINDING OXIDOREDUCTASE, PUTATIVE (AFU_ORTHOLOGUE AFUA_1G17690)-RELATED"/>
    <property type="match status" value="1"/>
</dbReference>
<evidence type="ECO:0000313" key="6">
    <source>
        <dbReference type="EMBL" id="KAJ5327651.1"/>
    </source>
</evidence>
<evidence type="ECO:0000256" key="3">
    <source>
        <dbReference type="ARBA" id="ARBA00022827"/>
    </source>
</evidence>
<comment type="similarity">
    <text evidence="1">Belongs to the oxygen-dependent FAD-linked oxidoreductase family.</text>
</comment>
<evidence type="ECO:0000259" key="5">
    <source>
        <dbReference type="PROSITE" id="PS51387"/>
    </source>
</evidence>
<dbReference type="Pfam" id="PF01565">
    <property type="entry name" value="FAD_binding_4"/>
    <property type="match status" value="1"/>
</dbReference>
<dbReference type="GO" id="GO:0071949">
    <property type="term" value="F:FAD binding"/>
    <property type="evidence" value="ECO:0007669"/>
    <property type="project" value="InterPro"/>
</dbReference>
<reference evidence="6" key="2">
    <citation type="journal article" date="2023" name="IMA Fungus">
        <title>Comparative genomic study of the Penicillium genus elucidates a diverse pangenome and 15 lateral gene transfer events.</title>
        <authorList>
            <person name="Petersen C."/>
            <person name="Sorensen T."/>
            <person name="Nielsen M.R."/>
            <person name="Sondergaard T.E."/>
            <person name="Sorensen J.L."/>
            <person name="Fitzpatrick D.A."/>
            <person name="Frisvad J.C."/>
            <person name="Nielsen K.L."/>
        </authorList>
    </citation>
    <scope>NUCLEOTIDE SEQUENCE</scope>
    <source>
        <strain evidence="6">IBT 35673</strain>
    </source>
</reference>
<dbReference type="GO" id="GO:0016491">
    <property type="term" value="F:oxidoreductase activity"/>
    <property type="evidence" value="ECO:0007669"/>
    <property type="project" value="UniProtKB-KW"/>
</dbReference>
<evidence type="ECO:0000256" key="1">
    <source>
        <dbReference type="ARBA" id="ARBA00005466"/>
    </source>
</evidence>
<evidence type="ECO:0000256" key="2">
    <source>
        <dbReference type="ARBA" id="ARBA00022630"/>
    </source>
</evidence>
<reference evidence="6" key="1">
    <citation type="submission" date="2022-12" db="EMBL/GenBank/DDBJ databases">
        <authorList>
            <person name="Petersen C."/>
        </authorList>
    </citation>
    <scope>NUCLEOTIDE SEQUENCE</scope>
    <source>
        <strain evidence="6">IBT 35673</strain>
    </source>
</reference>
<feature type="domain" description="FAD-binding PCMH-type" evidence="5">
    <location>
        <begin position="91"/>
        <end position="260"/>
    </location>
</feature>
<dbReference type="InterPro" id="IPR050416">
    <property type="entry name" value="FAD-linked_Oxidoreductase"/>
</dbReference>
<dbReference type="AlphaFoldDB" id="A0A9W9U8U5"/>
<dbReference type="Gene3D" id="3.30.465.10">
    <property type="match status" value="1"/>
</dbReference>
<keyword evidence="4" id="KW-0560">Oxidoreductase</keyword>
<keyword evidence="2" id="KW-0285">Flavoprotein</keyword>
<sequence>MIIIENTQTVLSFKANKRLTFSGLAYASSSSASASATLSSTLGTSSGTLQVPKGASCACAKICRSIPGSTILPGSAIYTTQTVDNYWDIRANLSPACVFVPKTAGEVSQALKIINACDAQFAVRGGGHMNYPGANNIDAGVLIAMSNLNAVNVKADTVEVGSGLNWYQVYSALEPHGRVAIGGRMKTIGVPGLTLIGGFHYFNNKYGYAMDNVVTYDVVLGNGTQIIVDKSSHADLFWALKGGANNFGIVTKFELKTYAVPKVSTTIQVFNETYIPQYLSAVCEAANMNDQNPIAAGMIATITYNTTTKIAQGSVLGVQEGVSSPPSQFANFTKIPATERINNVTTMKPWADMLDSPKQMFRVQFSHKTMKPNAKVLFSIYKAWKDALDKVADVQGLYPTFVTNVISPTSVRVAKTNGVGNVWGLEEEPLISKLIEKIFNSYSNSKTHSTFLVWQLSTGWDLAQDDIRMEAWSRQLTEHLHGINKDLGLASEFVYMGDAGEWQDPYAGFPAENVLRMRKIQSAYDPAGVFSTLSWGGFKLGL</sequence>
<accession>A0A9W9U8U5</accession>
<keyword evidence="3" id="KW-0274">FAD</keyword>
<dbReference type="PROSITE" id="PS51387">
    <property type="entry name" value="FAD_PCMH"/>
    <property type="match status" value="1"/>
</dbReference>
<organism evidence="6 7">
    <name type="scientific">Penicillium brevicompactum</name>
    <dbReference type="NCBI Taxonomy" id="5074"/>
    <lineage>
        <taxon>Eukaryota</taxon>
        <taxon>Fungi</taxon>
        <taxon>Dikarya</taxon>
        <taxon>Ascomycota</taxon>
        <taxon>Pezizomycotina</taxon>
        <taxon>Eurotiomycetes</taxon>
        <taxon>Eurotiomycetidae</taxon>
        <taxon>Eurotiales</taxon>
        <taxon>Aspergillaceae</taxon>
        <taxon>Penicillium</taxon>
    </lineage>
</organism>
<dbReference type="Proteomes" id="UP001147695">
    <property type="component" value="Unassembled WGS sequence"/>
</dbReference>
<evidence type="ECO:0000256" key="4">
    <source>
        <dbReference type="ARBA" id="ARBA00023002"/>
    </source>
</evidence>
<proteinExistence type="inferred from homology"/>
<dbReference type="InterPro" id="IPR016169">
    <property type="entry name" value="FAD-bd_PCMH_sub2"/>
</dbReference>
<dbReference type="InterPro" id="IPR016166">
    <property type="entry name" value="FAD-bd_PCMH"/>
</dbReference>
<name>A0A9W9U8U5_PENBR</name>
<dbReference type="EMBL" id="JAPZBQ010000005">
    <property type="protein sequence ID" value="KAJ5327651.1"/>
    <property type="molecule type" value="Genomic_DNA"/>
</dbReference>